<sequence>MRDHNEQIINRIREALMDMDSVEEKTMFGGICFLLNDKLCICVRGDEVMCRVGPDEYLAALEQHGATPMIHGGRSMNGYVFVDGNVFSNHKDFEYWISKSLEYNKIAVSSKKKR</sequence>
<dbReference type="Proteomes" id="UP000320042">
    <property type="component" value="Unassembled WGS sequence"/>
</dbReference>
<reference evidence="2 3" key="1">
    <citation type="submission" date="2019-07" db="EMBL/GenBank/DDBJ databases">
        <authorList>
            <person name="Kim J."/>
        </authorList>
    </citation>
    <scope>NUCLEOTIDE SEQUENCE [LARGE SCALE GENOMIC DNA]</scope>
    <source>
        <strain evidence="3">dk17</strain>
    </source>
</reference>
<evidence type="ECO:0000313" key="2">
    <source>
        <dbReference type="EMBL" id="TWR31086.1"/>
    </source>
</evidence>
<gene>
    <name evidence="2" type="ORF">FPZ43_00970</name>
</gene>
<dbReference type="SUPFAM" id="SSF159894">
    <property type="entry name" value="YgaC/TfoX-N like"/>
    <property type="match status" value="1"/>
</dbReference>
<name>A0A563UIE9_9SPHI</name>
<evidence type="ECO:0000259" key="1">
    <source>
        <dbReference type="Pfam" id="PF04993"/>
    </source>
</evidence>
<dbReference type="OrthoDB" id="214902at2"/>
<dbReference type="Pfam" id="PF04993">
    <property type="entry name" value="TfoX_N"/>
    <property type="match status" value="1"/>
</dbReference>
<accession>A0A563UIE9</accession>
<protein>
    <submittedName>
        <fullName evidence="2">TfoX/Sxy family protein</fullName>
    </submittedName>
</protein>
<dbReference type="Gene3D" id="3.30.1460.30">
    <property type="entry name" value="YgaC/TfoX-N like chaperone"/>
    <property type="match status" value="1"/>
</dbReference>
<evidence type="ECO:0000313" key="3">
    <source>
        <dbReference type="Proteomes" id="UP000320042"/>
    </source>
</evidence>
<dbReference type="RefSeq" id="WP_146379985.1">
    <property type="nucleotide sequence ID" value="NZ_VOEJ01000001.1"/>
</dbReference>
<feature type="domain" description="TfoX N-terminal" evidence="1">
    <location>
        <begin position="14"/>
        <end position="102"/>
    </location>
</feature>
<keyword evidence="3" id="KW-1185">Reference proteome</keyword>
<proteinExistence type="predicted"/>
<dbReference type="EMBL" id="VOEJ01000001">
    <property type="protein sequence ID" value="TWR31086.1"/>
    <property type="molecule type" value="Genomic_DNA"/>
</dbReference>
<dbReference type="InterPro" id="IPR007076">
    <property type="entry name" value="TfoX_N"/>
</dbReference>
<comment type="caution">
    <text evidence="2">The sequence shown here is derived from an EMBL/GenBank/DDBJ whole genome shotgun (WGS) entry which is preliminary data.</text>
</comment>
<dbReference type="AlphaFoldDB" id="A0A563UIE9"/>
<organism evidence="2 3">
    <name type="scientific">Mucilaginibacter pallidiroseus</name>
    <dbReference type="NCBI Taxonomy" id="2599295"/>
    <lineage>
        <taxon>Bacteria</taxon>
        <taxon>Pseudomonadati</taxon>
        <taxon>Bacteroidota</taxon>
        <taxon>Sphingobacteriia</taxon>
        <taxon>Sphingobacteriales</taxon>
        <taxon>Sphingobacteriaceae</taxon>
        <taxon>Mucilaginibacter</taxon>
    </lineage>
</organism>